<evidence type="ECO:0000256" key="1">
    <source>
        <dbReference type="SAM" id="MobiDB-lite"/>
    </source>
</evidence>
<reference evidence="2 3" key="1">
    <citation type="journal article" date="2009" name="PLoS Genet.">
        <title>Genomic analysis of the basal lineage fungus Rhizopus oryzae reveals a whole-genome duplication.</title>
        <authorList>
            <person name="Ma L.-J."/>
            <person name="Ibrahim A.S."/>
            <person name="Skory C."/>
            <person name="Grabherr M.G."/>
            <person name="Burger G."/>
            <person name="Butler M."/>
            <person name="Elias M."/>
            <person name="Idnurm A."/>
            <person name="Lang B.F."/>
            <person name="Sone T."/>
            <person name="Abe A."/>
            <person name="Calvo S.E."/>
            <person name="Corrochano L.M."/>
            <person name="Engels R."/>
            <person name="Fu J."/>
            <person name="Hansberg W."/>
            <person name="Kim J.-M."/>
            <person name="Kodira C.D."/>
            <person name="Koehrsen M.J."/>
            <person name="Liu B."/>
            <person name="Miranda-Saavedra D."/>
            <person name="O'Leary S."/>
            <person name="Ortiz-Castellanos L."/>
            <person name="Poulter R."/>
            <person name="Rodriguez-Romero J."/>
            <person name="Ruiz-Herrera J."/>
            <person name="Shen Y.-Q."/>
            <person name="Zeng Q."/>
            <person name="Galagan J."/>
            <person name="Birren B.W."/>
            <person name="Cuomo C.A."/>
            <person name="Wickes B.L."/>
        </authorList>
    </citation>
    <scope>NUCLEOTIDE SEQUENCE [LARGE SCALE GENOMIC DNA]</scope>
    <source>
        <strain evidence="3">RA 99-880 / ATCC MYA-4621 / FGSC 9543 / NRRL 43880</strain>
    </source>
</reference>
<dbReference type="GeneID" id="93624000"/>
<evidence type="ECO:0000313" key="2">
    <source>
        <dbReference type="EMBL" id="EIE92228.1"/>
    </source>
</evidence>
<sequence length="285" mass="32820">MSKRNRAYNSIIKTLCYKVLDYLIIIHHIIYGKDRHCLSEWGQGSIRKQSSNVSQLALKEERKNQGAENRDEEKRGTEKEIEATVKTITEQISKVKLAISSRIVEDMPKEFSSSNDLNKIRNLFDSYSTDYRFAKGSIYYDYGVDVSILKQNQDTKKKGDSSGGKPKSIKADEFQHIEKLGKEDLLAGIGKCVLIDPGRRDLLCCMHEKSTVENKMIYRHTSNQKAIETKSRKLRKLRNNLKRAEVCSRAFPIPFQIFSCQQRQVCRVSSRKSRSHPSHESVLLK</sequence>
<dbReference type="RefSeq" id="XP_067527624.1">
    <property type="nucleotide sequence ID" value="XM_067671619.1"/>
</dbReference>
<dbReference type="InParanoid" id="I1CUU8"/>
<proteinExistence type="predicted"/>
<dbReference type="EMBL" id="CH476755">
    <property type="protein sequence ID" value="EIE92228.1"/>
    <property type="molecule type" value="Genomic_DNA"/>
</dbReference>
<protein>
    <submittedName>
        <fullName evidence="2">Uncharacterized protein</fullName>
    </submittedName>
</protein>
<accession>I1CUU8</accession>
<feature type="compositionally biased region" description="Basic and acidic residues" evidence="1">
    <location>
        <begin position="58"/>
        <end position="78"/>
    </location>
</feature>
<keyword evidence="3" id="KW-1185">Reference proteome</keyword>
<dbReference type="AlphaFoldDB" id="I1CUU8"/>
<dbReference type="Proteomes" id="UP000009138">
    <property type="component" value="Unassembled WGS sequence"/>
</dbReference>
<gene>
    <name evidence="2" type="ORF">RO3G_17035</name>
</gene>
<feature type="region of interest" description="Disordered" evidence="1">
    <location>
        <begin position="57"/>
        <end position="78"/>
    </location>
</feature>
<name>I1CUU8_RHIO9</name>
<evidence type="ECO:0000313" key="3">
    <source>
        <dbReference type="Proteomes" id="UP000009138"/>
    </source>
</evidence>
<dbReference type="VEuPathDB" id="FungiDB:RO3G_17035"/>
<organism evidence="2 3">
    <name type="scientific">Rhizopus delemar (strain RA 99-880 / ATCC MYA-4621 / FGSC 9543 / NRRL 43880)</name>
    <name type="common">Mucormycosis agent</name>
    <name type="synonym">Rhizopus arrhizus var. delemar</name>
    <dbReference type="NCBI Taxonomy" id="246409"/>
    <lineage>
        <taxon>Eukaryota</taxon>
        <taxon>Fungi</taxon>
        <taxon>Fungi incertae sedis</taxon>
        <taxon>Mucoromycota</taxon>
        <taxon>Mucoromycotina</taxon>
        <taxon>Mucoromycetes</taxon>
        <taxon>Mucorales</taxon>
        <taxon>Mucorineae</taxon>
        <taxon>Rhizopodaceae</taxon>
        <taxon>Rhizopus</taxon>
    </lineage>
</organism>